<name>A0A4R1RV08_HYDET</name>
<feature type="coiled-coil region" evidence="1">
    <location>
        <begin position="126"/>
        <end position="205"/>
    </location>
</feature>
<dbReference type="Proteomes" id="UP000295008">
    <property type="component" value="Unassembled WGS sequence"/>
</dbReference>
<reference evidence="3 4" key="1">
    <citation type="submission" date="2019-03" db="EMBL/GenBank/DDBJ databases">
        <title>Genomic Encyclopedia of Type Strains, Phase IV (KMG-IV): sequencing the most valuable type-strain genomes for metagenomic binning, comparative biology and taxonomic classification.</title>
        <authorList>
            <person name="Goeker M."/>
        </authorList>
    </citation>
    <scope>NUCLEOTIDE SEQUENCE [LARGE SCALE GENOMIC DNA]</scope>
    <source>
        <strain evidence="3 4">LX-B</strain>
    </source>
</reference>
<keyword evidence="2" id="KW-0472">Membrane</keyword>
<dbReference type="Gene3D" id="2.40.420.20">
    <property type="match status" value="1"/>
</dbReference>
<proteinExistence type="predicted"/>
<feature type="transmembrane region" description="Helical" evidence="2">
    <location>
        <begin position="26"/>
        <end position="44"/>
    </location>
</feature>
<keyword evidence="1" id="KW-0175">Coiled coil</keyword>
<evidence type="ECO:0000256" key="2">
    <source>
        <dbReference type="SAM" id="Phobius"/>
    </source>
</evidence>
<keyword evidence="4" id="KW-1185">Reference proteome</keyword>
<dbReference type="AlphaFoldDB" id="A0A4R1RV08"/>
<sequence length="398" mass="45032">MAKSEYADTKKILTHQRFRRRSPIPGMLKVIVRIILIILLFEVVRNVVSGMITHPVVARWGTIEKGFWTEALFLRNETIYTAPAAGKLTVTGVSGTMVPEGEVIATLDNGREGSVPKHALQSVAQYKTLKRELEVLTQDLNRVARELKDKQTILSKLIQRNQNAFAIKEDLNNLEQEKERILRNINQTDQAIQNLNSQAMDQNNDSVITAVKPGYLFYQYDDWENQLTPKDFPRITEEDLKRNFRLHRAALNVESGTFVAKIVDPFNQRIVVRVNAQEVGNPTPRTVWRIKMGEVQTKAVISEVAPPQPGGKDVLVALEDPGIGQSILPERRCRIFLVYRRNSGIVVPVQALNKKKGVTFVKLMKGDGYQEKTVRVIENDGERAIIEGIQFGDTIISR</sequence>
<keyword evidence="2" id="KW-0812">Transmembrane</keyword>
<protein>
    <submittedName>
        <fullName evidence="3">Putative membrane fusion protein</fullName>
    </submittedName>
</protein>
<dbReference type="EMBL" id="SLUN01000011">
    <property type="protein sequence ID" value="TCL69940.1"/>
    <property type="molecule type" value="Genomic_DNA"/>
</dbReference>
<evidence type="ECO:0000313" key="3">
    <source>
        <dbReference type="EMBL" id="TCL69940.1"/>
    </source>
</evidence>
<accession>A0A4R1RV08</accession>
<comment type="caution">
    <text evidence="3">The sequence shown here is derived from an EMBL/GenBank/DDBJ whole genome shotgun (WGS) entry which is preliminary data.</text>
</comment>
<evidence type="ECO:0000313" key="4">
    <source>
        <dbReference type="Proteomes" id="UP000295008"/>
    </source>
</evidence>
<keyword evidence="2" id="KW-1133">Transmembrane helix</keyword>
<gene>
    <name evidence="3" type="ORF">EDC14_101162</name>
</gene>
<evidence type="ECO:0000256" key="1">
    <source>
        <dbReference type="SAM" id="Coils"/>
    </source>
</evidence>
<organism evidence="3 4">
    <name type="scientific">Hydrogenispora ethanolica</name>
    <dbReference type="NCBI Taxonomy" id="1082276"/>
    <lineage>
        <taxon>Bacteria</taxon>
        <taxon>Bacillati</taxon>
        <taxon>Bacillota</taxon>
        <taxon>Hydrogenispora</taxon>
    </lineage>
</organism>